<dbReference type="Gene3D" id="3.40.50.1100">
    <property type="match status" value="2"/>
</dbReference>
<feature type="domain" description="Tryptophan synthase beta chain-like PALP" evidence="6">
    <location>
        <begin position="18"/>
        <end position="288"/>
    </location>
</feature>
<dbReference type="InterPro" id="IPR036052">
    <property type="entry name" value="TrpB-like_PALP_sf"/>
</dbReference>
<dbReference type="PIRSF" id="PIRSF006278">
    <property type="entry name" value="ACCD_DCysDesulf"/>
    <property type="match status" value="1"/>
</dbReference>
<organism evidence="7 8">
    <name type="scientific">Urechidicola croceus</name>
    <dbReference type="NCBI Taxonomy" id="1850246"/>
    <lineage>
        <taxon>Bacteria</taxon>
        <taxon>Pseudomonadati</taxon>
        <taxon>Bacteroidota</taxon>
        <taxon>Flavobacteriia</taxon>
        <taxon>Flavobacteriales</taxon>
        <taxon>Flavobacteriaceae</taxon>
        <taxon>Urechidicola</taxon>
    </lineage>
</organism>
<evidence type="ECO:0000313" key="7">
    <source>
        <dbReference type="EMBL" id="AOW21685.1"/>
    </source>
</evidence>
<evidence type="ECO:0000313" key="8">
    <source>
        <dbReference type="Proteomes" id="UP000176050"/>
    </source>
</evidence>
<dbReference type="EMBL" id="CP017478">
    <property type="protein sequence ID" value="AOW21685.1"/>
    <property type="molecule type" value="Genomic_DNA"/>
</dbReference>
<accession>A0A1D8PAV1</accession>
<protein>
    <submittedName>
        <fullName evidence="7">1-aminocyclopropane-1-carboxylate deaminase</fullName>
    </submittedName>
</protein>
<keyword evidence="3 5" id="KW-0663">Pyridoxal phosphate</keyword>
<dbReference type="InterPro" id="IPR001926">
    <property type="entry name" value="TrpB-like_PALP"/>
</dbReference>
<dbReference type="PANTHER" id="PTHR43780">
    <property type="entry name" value="1-AMINOCYCLOPROPANE-1-CARBOXYLATE DEAMINASE-RELATED"/>
    <property type="match status" value="1"/>
</dbReference>
<dbReference type="Pfam" id="PF00291">
    <property type="entry name" value="PALP"/>
    <property type="match status" value="1"/>
</dbReference>
<dbReference type="SUPFAM" id="SSF53686">
    <property type="entry name" value="Tryptophan synthase beta subunit-like PLP-dependent enzymes"/>
    <property type="match status" value="1"/>
</dbReference>
<evidence type="ECO:0000256" key="4">
    <source>
        <dbReference type="PIRSR" id="PIRSR006278-1"/>
    </source>
</evidence>
<dbReference type="STRING" id="1850246.LPB138_13785"/>
<keyword evidence="8" id="KW-1185">Reference proteome</keyword>
<evidence type="ECO:0000256" key="2">
    <source>
        <dbReference type="ARBA" id="ARBA00008639"/>
    </source>
</evidence>
<dbReference type="PANTHER" id="PTHR43780:SF2">
    <property type="entry name" value="1-AMINOCYCLOPROPANE-1-CARBOXYLATE DEAMINASE-RELATED"/>
    <property type="match status" value="1"/>
</dbReference>
<gene>
    <name evidence="7" type="ORF">LPB138_13785</name>
</gene>
<feature type="active site" description="Nucleophile" evidence="4">
    <location>
        <position position="67"/>
    </location>
</feature>
<dbReference type="OrthoDB" id="9801249at2"/>
<comment type="cofactor">
    <cofactor evidence="1">
        <name>pyridoxal 5'-phosphate</name>
        <dbReference type="ChEBI" id="CHEBI:597326"/>
    </cofactor>
</comment>
<dbReference type="RefSeq" id="WP_070237845.1">
    <property type="nucleotide sequence ID" value="NZ_CP017478.1"/>
</dbReference>
<evidence type="ECO:0000256" key="3">
    <source>
        <dbReference type="ARBA" id="ARBA00022898"/>
    </source>
</evidence>
<comment type="similarity">
    <text evidence="2">Belongs to the ACC deaminase/D-cysteine desulfhydrase family.</text>
</comment>
<sequence>MPKIENSILQEIHFSDIKQKGISLFIKREDLIHPYISGNKFRKLKYNILQAQEEGHKTLLTFGGAFSNHIAAVASVGKEYSFKTIGVIRGDELQKDFEKILISNPTLKFANECGMQFKFVSRTDYRLKNSDSFINNLKNEFGDFYLIPEGGTNKLAVKGCEEILDNSTEKFNVVCCSIGTGGTISGLINSVKEDQKVIGFPALKGNFLEDEIKKLTSQSNNWKLINDYHFGGYAKTTEELISFINRFKKETKIQLDPIYTGKMVFGIIDLIKKNYFNSGTKILVIHTGGLQAIEGMNTILKKKNSLIIE</sequence>
<reference evidence="7 8" key="1">
    <citation type="submission" date="2016-10" db="EMBL/GenBank/DDBJ databases">
        <title>Lutibacter sp. LPB0138, isolated from marine gastropod.</title>
        <authorList>
            <person name="Kim E."/>
            <person name="Yi H."/>
        </authorList>
    </citation>
    <scope>NUCLEOTIDE SEQUENCE [LARGE SCALE GENOMIC DNA]</scope>
    <source>
        <strain evidence="7 8">LPB0138</strain>
    </source>
</reference>
<feature type="modified residue" description="N6-(pyridoxal phosphate)lysine" evidence="5">
    <location>
        <position position="40"/>
    </location>
</feature>
<proteinExistence type="inferred from homology"/>
<evidence type="ECO:0000256" key="5">
    <source>
        <dbReference type="PIRSR" id="PIRSR006278-2"/>
    </source>
</evidence>
<dbReference type="GO" id="GO:0019148">
    <property type="term" value="F:D-cysteine desulfhydrase activity"/>
    <property type="evidence" value="ECO:0007669"/>
    <property type="project" value="TreeGrafter"/>
</dbReference>
<dbReference type="Proteomes" id="UP000176050">
    <property type="component" value="Chromosome"/>
</dbReference>
<dbReference type="AlphaFoldDB" id="A0A1D8PAV1"/>
<evidence type="ECO:0000259" key="6">
    <source>
        <dbReference type="Pfam" id="PF00291"/>
    </source>
</evidence>
<dbReference type="KEGG" id="lul:LPB138_13785"/>
<dbReference type="InterPro" id="IPR027278">
    <property type="entry name" value="ACCD_DCysDesulf"/>
</dbReference>
<name>A0A1D8PAV1_9FLAO</name>
<evidence type="ECO:0000256" key="1">
    <source>
        <dbReference type="ARBA" id="ARBA00001933"/>
    </source>
</evidence>